<reference evidence="4" key="1">
    <citation type="journal article" date="2014" name="Int. J. Syst. Evol. Microbiol.">
        <title>Complete genome sequence of Corynebacterium casei LMG S-19264T (=DSM 44701T), isolated from a smear-ripened cheese.</title>
        <authorList>
            <consortium name="US DOE Joint Genome Institute (JGI-PGF)"/>
            <person name="Walter F."/>
            <person name="Albersmeier A."/>
            <person name="Kalinowski J."/>
            <person name="Ruckert C."/>
        </authorList>
    </citation>
    <scope>NUCLEOTIDE SEQUENCE</scope>
    <source>
        <strain evidence="4">CGMCC 4.5737</strain>
    </source>
</reference>
<organism evidence="4 5">
    <name type="scientific">Longimycelium tulufanense</name>
    <dbReference type="NCBI Taxonomy" id="907463"/>
    <lineage>
        <taxon>Bacteria</taxon>
        <taxon>Bacillati</taxon>
        <taxon>Actinomycetota</taxon>
        <taxon>Actinomycetes</taxon>
        <taxon>Pseudonocardiales</taxon>
        <taxon>Pseudonocardiaceae</taxon>
        <taxon>Longimycelium</taxon>
    </lineage>
</organism>
<evidence type="ECO:0000313" key="4">
    <source>
        <dbReference type="EMBL" id="GGM32657.1"/>
    </source>
</evidence>
<keyword evidence="1" id="KW-0479">Metal-binding</keyword>
<dbReference type="EMBL" id="BMMK01000001">
    <property type="protein sequence ID" value="GGM32657.1"/>
    <property type="molecule type" value="Genomic_DNA"/>
</dbReference>
<evidence type="ECO:0000259" key="3">
    <source>
        <dbReference type="PROSITE" id="PS50222"/>
    </source>
</evidence>
<dbReference type="RefSeq" id="WP_189052718.1">
    <property type="nucleotide sequence ID" value="NZ_BMMK01000001.1"/>
</dbReference>
<dbReference type="SMART" id="SM00054">
    <property type="entry name" value="EFh"/>
    <property type="match status" value="4"/>
</dbReference>
<gene>
    <name evidence="4" type="ORF">GCM10012275_00060</name>
</gene>
<dbReference type="Proteomes" id="UP000637578">
    <property type="component" value="Unassembled WGS sequence"/>
</dbReference>
<feature type="domain" description="EF-hand" evidence="3">
    <location>
        <begin position="129"/>
        <end position="162"/>
    </location>
</feature>
<dbReference type="InterPro" id="IPR018247">
    <property type="entry name" value="EF_Hand_1_Ca_BS"/>
</dbReference>
<protein>
    <submittedName>
        <fullName evidence="4">Calcium-binding protein</fullName>
    </submittedName>
</protein>
<dbReference type="AlphaFoldDB" id="A0A8J3C974"/>
<feature type="domain" description="EF-hand" evidence="3">
    <location>
        <begin position="5"/>
        <end position="40"/>
    </location>
</feature>
<dbReference type="PROSITE" id="PS00018">
    <property type="entry name" value="EF_HAND_1"/>
    <property type="match status" value="3"/>
</dbReference>
<feature type="domain" description="EF-hand" evidence="3">
    <location>
        <begin position="93"/>
        <end position="128"/>
    </location>
</feature>
<sequence>MLTRFQRKKLNLRFDRLDADGDGYIEEGDYVLAARRIAGAMGRKGSFEAQLAEGRLRLVWRSLRQLDSNDDERISREEFVTAVARDMDGIAAAVRSTAEAVFDLCDIDGDGRLNRDEFGKMMNGFLVPDEGVTEGFEHLDVDEDGWVTRGEFVQGAIDLYCSADPSAPGSWLLGAVEKVWQVSSERCGD</sequence>
<dbReference type="SUPFAM" id="SSF47473">
    <property type="entry name" value="EF-hand"/>
    <property type="match status" value="1"/>
</dbReference>
<dbReference type="PANTHER" id="PTHR10827">
    <property type="entry name" value="RETICULOCALBIN"/>
    <property type="match status" value="1"/>
</dbReference>
<accession>A0A8J3C974</accession>
<evidence type="ECO:0000256" key="1">
    <source>
        <dbReference type="ARBA" id="ARBA00022723"/>
    </source>
</evidence>
<evidence type="ECO:0000256" key="2">
    <source>
        <dbReference type="ARBA" id="ARBA00022737"/>
    </source>
</evidence>
<dbReference type="PROSITE" id="PS50222">
    <property type="entry name" value="EF_HAND_2"/>
    <property type="match status" value="3"/>
</dbReference>
<name>A0A8J3C974_9PSEU</name>
<reference evidence="4" key="2">
    <citation type="submission" date="2020-09" db="EMBL/GenBank/DDBJ databases">
        <authorList>
            <person name="Sun Q."/>
            <person name="Zhou Y."/>
        </authorList>
    </citation>
    <scope>NUCLEOTIDE SEQUENCE</scope>
    <source>
        <strain evidence="4">CGMCC 4.5737</strain>
    </source>
</reference>
<dbReference type="Pfam" id="PF13499">
    <property type="entry name" value="EF-hand_7"/>
    <property type="match status" value="2"/>
</dbReference>
<dbReference type="InterPro" id="IPR011992">
    <property type="entry name" value="EF-hand-dom_pair"/>
</dbReference>
<keyword evidence="5" id="KW-1185">Reference proteome</keyword>
<dbReference type="InterPro" id="IPR002048">
    <property type="entry name" value="EF_hand_dom"/>
</dbReference>
<proteinExistence type="predicted"/>
<keyword evidence="2" id="KW-0677">Repeat</keyword>
<dbReference type="PANTHER" id="PTHR10827:SF98">
    <property type="entry name" value="45 KDA CALCIUM-BINDING PROTEIN"/>
    <property type="match status" value="1"/>
</dbReference>
<evidence type="ECO:0000313" key="5">
    <source>
        <dbReference type="Proteomes" id="UP000637578"/>
    </source>
</evidence>
<comment type="caution">
    <text evidence="4">The sequence shown here is derived from an EMBL/GenBank/DDBJ whole genome shotgun (WGS) entry which is preliminary data.</text>
</comment>
<dbReference type="Gene3D" id="1.10.238.10">
    <property type="entry name" value="EF-hand"/>
    <property type="match status" value="1"/>
</dbReference>
<dbReference type="GO" id="GO:0005509">
    <property type="term" value="F:calcium ion binding"/>
    <property type="evidence" value="ECO:0007669"/>
    <property type="project" value="InterPro"/>
</dbReference>